<dbReference type="GO" id="GO:0005886">
    <property type="term" value="C:plasma membrane"/>
    <property type="evidence" value="ECO:0007669"/>
    <property type="project" value="UniProtKB-SubCell"/>
</dbReference>
<evidence type="ECO:0000313" key="8">
    <source>
        <dbReference type="Proteomes" id="UP000275348"/>
    </source>
</evidence>
<reference evidence="7 8" key="1">
    <citation type="submission" date="2018-10" db="EMBL/GenBank/DDBJ databases">
        <authorList>
            <person name="Chen X."/>
        </authorList>
    </citation>
    <scope>NUCLEOTIDE SEQUENCE [LARGE SCALE GENOMIC DNA]</scope>
    <source>
        <strain evidence="7 8">YIM 102668</strain>
    </source>
</reference>
<evidence type="ECO:0000256" key="1">
    <source>
        <dbReference type="ARBA" id="ARBA00004651"/>
    </source>
</evidence>
<evidence type="ECO:0000256" key="3">
    <source>
        <dbReference type="ARBA" id="ARBA00022692"/>
    </source>
</evidence>
<feature type="transmembrane region" description="Helical" evidence="6">
    <location>
        <begin position="114"/>
        <end position="143"/>
    </location>
</feature>
<evidence type="ECO:0000256" key="6">
    <source>
        <dbReference type="SAM" id="Phobius"/>
    </source>
</evidence>
<keyword evidence="3 6" id="KW-0812">Transmembrane</keyword>
<protein>
    <submittedName>
        <fullName evidence="7">Lysine transporter LysE</fullName>
    </submittedName>
</protein>
<keyword evidence="4 6" id="KW-1133">Transmembrane helix</keyword>
<accession>A0A3L9M8M5</accession>
<dbReference type="InterPro" id="IPR001123">
    <property type="entry name" value="LeuE-type"/>
</dbReference>
<feature type="transmembrane region" description="Helical" evidence="6">
    <location>
        <begin position="149"/>
        <end position="170"/>
    </location>
</feature>
<evidence type="ECO:0000313" key="7">
    <source>
        <dbReference type="EMBL" id="RLZ06889.1"/>
    </source>
</evidence>
<dbReference type="Pfam" id="PF01810">
    <property type="entry name" value="LysE"/>
    <property type="match status" value="1"/>
</dbReference>
<dbReference type="PANTHER" id="PTHR30086:SF20">
    <property type="entry name" value="ARGININE EXPORTER PROTEIN ARGO-RELATED"/>
    <property type="match status" value="1"/>
</dbReference>
<feature type="transmembrane region" description="Helical" evidence="6">
    <location>
        <begin position="74"/>
        <end position="93"/>
    </location>
</feature>
<gene>
    <name evidence="7" type="ORF">EAH69_12440</name>
</gene>
<keyword evidence="8" id="KW-1185">Reference proteome</keyword>
<feature type="transmembrane region" description="Helical" evidence="6">
    <location>
        <begin position="39"/>
        <end position="59"/>
    </location>
</feature>
<dbReference type="Proteomes" id="UP000275348">
    <property type="component" value="Unassembled WGS sequence"/>
</dbReference>
<feature type="transmembrane region" description="Helical" evidence="6">
    <location>
        <begin position="190"/>
        <end position="209"/>
    </location>
</feature>
<dbReference type="PANTHER" id="PTHR30086">
    <property type="entry name" value="ARGININE EXPORTER PROTEIN ARGO"/>
    <property type="match status" value="1"/>
</dbReference>
<sequence>MELILSAILIGFVLSTILIGPVFFLLIETSIRKSWKSAVTLNLGVIAADILCIAAAYFGSKDFADYVTTHPKFYRIYIIAGFFVLIYGLFMYFSRPKLHIENEEQVVGNNYLRTFFNGFVMNLLNIGVIVFWFVIVSSIMIQYPEPKDFVLYMGVVLLTYFCIDLVKIFLAGKLQKRITDDMVYKIRKGVGICLLVFGIIITLKGFGFFKEIDREIENQLIHQKG</sequence>
<evidence type="ECO:0000256" key="4">
    <source>
        <dbReference type="ARBA" id="ARBA00022989"/>
    </source>
</evidence>
<keyword evidence="5 6" id="KW-0472">Membrane</keyword>
<dbReference type="GO" id="GO:0015171">
    <property type="term" value="F:amino acid transmembrane transporter activity"/>
    <property type="evidence" value="ECO:0007669"/>
    <property type="project" value="TreeGrafter"/>
</dbReference>
<dbReference type="EMBL" id="RDOJ01000021">
    <property type="protein sequence ID" value="RLZ06889.1"/>
    <property type="molecule type" value="Genomic_DNA"/>
</dbReference>
<comment type="caution">
    <text evidence="7">The sequence shown here is derived from an EMBL/GenBank/DDBJ whole genome shotgun (WGS) entry which is preliminary data.</text>
</comment>
<feature type="transmembrane region" description="Helical" evidence="6">
    <location>
        <begin position="6"/>
        <end position="27"/>
    </location>
</feature>
<organism evidence="7 8">
    <name type="scientific">Faecalibacter macacae</name>
    <dbReference type="NCBI Taxonomy" id="1859289"/>
    <lineage>
        <taxon>Bacteria</taxon>
        <taxon>Pseudomonadati</taxon>
        <taxon>Bacteroidota</taxon>
        <taxon>Flavobacteriia</taxon>
        <taxon>Flavobacteriales</taxon>
        <taxon>Weeksellaceae</taxon>
        <taxon>Faecalibacter</taxon>
    </lineage>
</organism>
<comment type="subcellular location">
    <subcellularLocation>
        <location evidence="1">Cell membrane</location>
        <topology evidence="1">Multi-pass membrane protein</topology>
    </subcellularLocation>
</comment>
<proteinExistence type="predicted"/>
<dbReference type="AlphaFoldDB" id="A0A3L9M8M5"/>
<evidence type="ECO:0000256" key="5">
    <source>
        <dbReference type="ARBA" id="ARBA00023136"/>
    </source>
</evidence>
<keyword evidence="2" id="KW-1003">Cell membrane</keyword>
<name>A0A3L9M8M5_9FLAO</name>
<dbReference type="OrthoDB" id="679767at2"/>
<dbReference type="RefSeq" id="WP_121935536.1">
    <property type="nucleotide sequence ID" value="NZ_RDOJ01000021.1"/>
</dbReference>
<evidence type="ECO:0000256" key="2">
    <source>
        <dbReference type="ARBA" id="ARBA00022475"/>
    </source>
</evidence>